<feature type="transmembrane region" description="Helical" evidence="8">
    <location>
        <begin position="6"/>
        <end position="30"/>
    </location>
</feature>
<keyword evidence="5 8" id="KW-1133">Transmembrane helix</keyword>
<evidence type="ECO:0000256" key="3">
    <source>
        <dbReference type="ARBA" id="ARBA00022692"/>
    </source>
</evidence>
<dbReference type="Proteomes" id="UP001461498">
    <property type="component" value="Unassembled WGS sequence"/>
</dbReference>
<feature type="transmembrane region" description="Helical" evidence="8">
    <location>
        <begin position="165"/>
        <end position="186"/>
    </location>
</feature>
<keyword evidence="7" id="KW-0539">Nucleus</keyword>
<evidence type="ECO:0000256" key="2">
    <source>
        <dbReference type="ARBA" id="ARBA00005748"/>
    </source>
</evidence>
<keyword evidence="6 8" id="KW-0472">Membrane</keyword>
<accession>A0AAW1DMD7</accession>
<dbReference type="GO" id="GO:0005637">
    <property type="term" value="C:nuclear inner membrane"/>
    <property type="evidence" value="ECO:0007669"/>
    <property type="project" value="UniProtKB-SubCell"/>
</dbReference>
<evidence type="ECO:0000256" key="6">
    <source>
        <dbReference type="ARBA" id="ARBA00023136"/>
    </source>
</evidence>
<dbReference type="PANTHER" id="PTHR13598">
    <property type="entry name" value="AT07567P-RELATED"/>
    <property type="match status" value="1"/>
</dbReference>
<comment type="caution">
    <text evidence="9">The sequence shown here is derived from an EMBL/GenBank/DDBJ whole genome shotgun (WGS) entry which is preliminary data.</text>
</comment>
<evidence type="ECO:0000256" key="1">
    <source>
        <dbReference type="ARBA" id="ARBA00004575"/>
    </source>
</evidence>
<keyword evidence="3 8" id="KW-0812">Transmembrane</keyword>
<gene>
    <name evidence="9" type="ORF">O3M35_000597</name>
</gene>
<evidence type="ECO:0000313" key="10">
    <source>
        <dbReference type="Proteomes" id="UP001461498"/>
    </source>
</evidence>
<name>A0AAW1DMD7_9HEMI</name>
<protein>
    <recommendedName>
        <fullName evidence="11">Nuclear envelope integral membrane protein 1</fullName>
    </recommendedName>
</protein>
<dbReference type="InterPro" id="IPR019358">
    <property type="entry name" value="NEMP_fam"/>
</dbReference>
<comment type="similarity">
    <text evidence="2">Belongs to the NEMP family.</text>
</comment>
<evidence type="ECO:0000256" key="7">
    <source>
        <dbReference type="ARBA" id="ARBA00023242"/>
    </source>
</evidence>
<feature type="transmembrane region" description="Helical" evidence="8">
    <location>
        <begin position="195"/>
        <end position="215"/>
    </location>
</feature>
<feature type="transmembrane region" description="Helical" evidence="8">
    <location>
        <begin position="257"/>
        <end position="274"/>
    </location>
</feature>
<evidence type="ECO:0000256" key="4">
    <source>
        <dbReference type="ARBA" id="ARBA00022729"/>
    </source>
</evidence>
<keyword evidence="10" id="KW-1185">Reference proteome</keyword>
<dbReference type="AlphaFoldDB" id="A0AAW1DMD7"/>
<feature type="transmembrane region" description="Helical" evidence="8">
    <location>
        <begin position="140"/>
        <end position="159"/>
    </location>
</feature>
<keyword evidence="4" id="KW-0732">Signal</keyword>
<comment type="subcellular location">
    <subcellularLocation>
        <location evidence="1">Nucleus inner membrane</location>
        <topology evidence="1">Multi-pass membrane protein</topology>
        <orientation evidence="1">Nucleoplasmic side</orientation>
    </subcellularLocation>
</comment>
<reference evidence="9 10" key="1">
    <citation type="submission" date="2022-12" db="EMBL/GenBank/DDBJ databases">
        <title>Chromosome-level genome assembly of true bugs.</title>
        <authorList>
            <person name="Ma L."/>
            <person name="Li H."/>
        </authorList>
    </citation>
    <scope>NUCLEOTIDE SEQUENCE [LARGE SCALE GENOMIC DNA]</scope>
    <source>
        <strain evidence="9">Lab_2022b</strain>
    </source>
</reference>
<proteinExistence type="inferred from homology"/>
<organism evidence="9 10">
    <name type="scientific">Rhynocoris fuscipes</name>
    <dbReference type="NCBI Taxonomy" id="488301"/>
    <lineage>
        <taxon>Eukaryota</taxon>
        <taxon>Metazoa</taxon>
        <taxon>Ecdysozoa</taxon>
        <taxon>Arthropoda</taxon>
        <taxon>Hexapoda</taxon>
        <taxon>Insecta</taxon>
        <taxon>Pterygota</taxon>
        <taxon>Neoptera</taxon>
        <taxon>Paraneoptera</taxon>
        <taxon>Hemiptera</taxon>
        <taxon>Heteroptera</taxon>
        <taxon>Panheteroptera</taxon>
        <taxon>Cimicomorpha</taxon>
        <taxon>Reduviidae</taxon>
        <taxon>Harpactorinae</taxon>
        <taxon>Harpactorini</taxon>
        <taxon>Rhynocoris</taxon>
    </lineage>
</organism>
<dbReference type="Pfam" id="PF10225">
    <property type="entry name" value="NEMP"/>
    <property type="match status" value="1"/>
</dbReference>
<evidence type="ECO:0000256" key="5">
    <source>
        <dbReference type="ARBA" id="ARBA00022989"/>
    </source>
</evidence>
<evidence type="ECO:0000313" key="9">
    <source>
        <dbReference type="EMBL" id="KAK9512098.1"/>
    </source>
</evidence>
<feature type="transmembrane region" description="Helical" evidence="8">
    <location>
        <begin position="227"/>
        <end position="245"/>
    </location>
</feature>
<evidence type="ECO:0000256" key="8">
    <source>
        <dbReference type="SAM" id="Phobius"/>
    </source>
</evidence>
<evidence type="ECO:0008006" key="11">
    <source>
        <dbReference type="Google" id="ProtNLM"/>
    </source>
</evidence>
<dbReference type="EMBL" id="JAPXFL010000001">
    <property type="protein sequence ID" value="KAK9512098.1"/>
    <property type="molecule type" value="Genomic_DNA"/>
</dbReference>
<sequence length="403" mass="47057">MLYKIYLCQIVLLVFLVVASTQLSSTYFTVKFLDESNNSLVGHKNYLEIYCYKGRLKHIEHMWETVQIQISLHPDEFTYFEGINAEDVVQKYDQLQRSWHFNIMFNKRQIIKLNPFNQTCIGVKAVKDYDIKLHRIRVDYWRILLCLSGFALFVSAPSLSTNSLFYYLTGISVGVFASVLIFVYILSRFMPRKPIMYSFLAGGWTIGIYIVQLIGDNLRLIAMEYKSYVFYYILFTGIISFVVCYRYGPVSDPKSINLIRWALQGVALMMVFFSSDFQEASMFLNFILLLHNCLPVKRFWQSLCRITKCWFPPKPTLLSEDEYHLQGMIETQKALESLRGYCTSPQCNQWRTVLKLKDPIRFAKFMEGSSHIQDEEVLAYETDTKVLRDGLLTDDDSVSSDEE</sequence>
<dbReference type="PANTHER" id="PTHR13598:SF1">
    <property type="entry name" value="AT07567P-RELATED"/>
    <property type="match status" value="1"/>
</dbReference>